<dbReference type="Gene3D" id="1.10.10.350">
    <property type="match status" value="1"/>
</dbReference>
<gene>
    <name evidence="7 10" type="primary">gltX</name>
    <name evidence="10" type="ORF">P8935_21375</name>
</gene>
<comment type="subunit">
    <text evidence="7">Monomer.</text>
</comment>
<comment type="function">
    <text evidence="7">Catalyzes the attachment of glutamate to tRNA(Glu) in a two-step reaction: glutamate is first activated by ATP to form Glu-AMP and then transferred to the acceptor end of tRNA(Glu).</text>
</comment>
<dbReference type="HAMAP" id="MF_00022">
    <property type="entry name" value="Glu_tRNA_synth_type1"/>
    <property type="match status" value="1"/>
</dbReference>
<proteinExistence type="inferred from homology"/>
<dbReference type="InterPro" id="IPR004527">
    <property type="entry name" value="Glu-tRNA-ligase_bac/mito"/>
</dbReference>
<keyword evidence="2 7" id="KW-0436">Ligase</keyword>
<dbReference type="EMBL" id="CP121196">
    <property type="protein sequence ID" value="XBH17105.1"/>
    <property type="molecule type" value="Genomic_DNA"/>
</dbReference>
<keyword evidence="6 7" id="KW-0030">Aminoacyl-tRNA synthetase</keyword>
<dbReference type="InterPro" id="IPR008925">
    <property type="entry name" value="aa_tRNA-synth_I_cd-bd_sf"/>
</dbReference>
<evidence type="ECO:0000256" key="5">
    <source>
        <dbReference type="ARBA" id="ARBA00022917"/>
    </source>
</evidence>
<dbReference type="InterPro" id="IPR033910">
    <property type="entry name" value="GluRS_core"/>
</dbReference>
<dbReference type="GO" id="GO:0005829">
    <property type="term" value="C:cytosol"/>
    <property type="evidence" value="ECO:0007669"/>
    <property type="project" value="TreeGrafter"/>
</dbReference>
<dbReference type="FunFam" id="3.40.50.620:FF:000045">
    <property type="entry name" value="Glutamate--tRNA ligase, mitochondrial"/>
    <property type="match status" value="1"/>
</dbReference>
<dbReference type="InterPro" id="IPR001412">
    <property type="entry name" value="aa-tRNA-synth_I_CS"/>
</dbReference>
<keyword evidence="7" id="KW-0963">Cytoplasm</keyword>
<evidence type="ECO:0000313" key="10">
    <source>
        <dbReference type="EMBL" id="XBH17105.1"/>
    </source>
</evidence>
<name>A0AAU7DJ50_9BACT</name>
<accession>A0AAU7DJ50</accession>
<dbReference type="PROSITE" id="PS00178">
    <property type="entry name" value="AA_TRNA_LIGASE_I"/>
    <property type="match status" value="1"/>
</dbReference>
<dbReference type="GO" id="GO:0006424">
    <property type="term" value="P:glutamyl-tRNA aminoacylation"/>
    <property type="evidence" value="ECO:0007669"/>
    <property type="project" value="UniProtKB-UniRule"/>
</dbReference>
<evidence type="ECO:0000256" key="4">
    <source>
        <dbReference type="ARBA" id="ARBA00022840"/>
    </source>
</evidence>
<evidence type="ECO:0000256" key="2">
    <source>
        <dbReference type="ARBA" id="ARBA00022598"/>
    </source>
</evidence>
<dbReference type="InterPro" id="IPR020751">
    <property type="entry name" value="aa-tRNA-synth_I_codon-bd_sub2"/>
</dbReference>
<evidence type="ECO:0000256" key="7">
    <source>
        <dbReference type="HAMAP-Rule" id="MF_00022"/>
    </source>
</evidence>
<evidence type="ECO:0000259" key="8">
    <source>
        <dbReference type="Pfam" id="PF00749"/>
    </source>
</evidence>
<evidence type="ECO:0000259" key="9">
    <source>
        <dbReference type="Pfam" id="PF19269"/>
    </source>
</evidence>
<dbReference type="EC" id="6.1.1.17" evidence="7"/>
<keyword evidence="3 7" id="KW-0547">Nucleotide-binding</keyword>
<feature type="domain" description="Aminoacyl-tRNA synthetase class I anticodon-binding" evidence="9">
    <location>
        <begin position="380"/>
        <end position="493"/>
    </location>
</feature>
<dbReference type="InterPro" id="IPR000924">
    <property type="entry name" value="Glu/Gln-tRNA-synth"/>
</dbReference>
<evidence type="ECO:0000256" key="1">
    <source>
        <dbReference type="ARBA" id="ARBA00007894"/>
    </source>
</evidence>
<feature type="domain" description="Glutamyl/glutaminyl-tRNA synthetase class Ib catalytic" evidence="8">
    <location>
        <begin position="11"/>
        <end position="340"/>
    </location>
</feature>
<dbReference type="Gene3D" id="3.40.50.620">
    <property type="entry name" value="HUPs"/>
    <property type="match status" value="1"/>
</dbReference>
<dbReference type="RefSeq" id="WP_348262335.1">
    <property type="nucleotide sequence ID" value="NZ_CP121196.1"/>
</dbReference>
<keyword evidence="5 7" id="KW-0648">Protein biosynthesis</keyword>
<dbReference type="PANTHER" id="PTHR43311:SF2">
    <property type="entry name" value="GLUTAMATE--TRNA LIGASE, MITOCHONDRIAL-RELATED"/>
    <property type="match status" value="1"/>
</dbReference>
<feature type="binding site" evidence="7">
    <location>
        <position position="274"/>
    </location>
    <ligand>
        <name>ATP</name>
        <dbReference type="ChEBI" id="CHEBI:30616"/>
    </ligand>
</feature>
<comment type="subcellular location">
    <subcellularLocation>
        <location evidence="7">Cytoplasm</location>
    </subcellularLocation>
</comment>
<dbReference type="InterPro" id="IPR020058">
    <property type="entry name" value="Glu/Gln-tRNA-synth_Ib_cat-dom"/>
</dbReference>
<dbReference type="SUPFAM" id="SSF52374">
    <property type="entry name" value="Nucleotidylyl transferase"/>
    <property type="match status" value="1"/>
</dbReference>
<dbReference type="GO" id="GO:0000049">
    <property type="term" value="F:tRNA binding"/>
    <property type="evidence" value="ECO:0007669"/>
    <property type="project" value="InterPro"/>
</dbReference>
<feature type="short sequence motif" description="'KMSKS' region" evidence="7">
    <location>
        <begin position="271"/>
        <end position="275"/>
    </location>
</feature>
<dbReference type="CDD" id="cd00808">
    <property type="entry name" value="GluRS_core"/>
    <property type="match status" value="1"/>
</dbReference>
<dbReference type="NCBIfam" id="TIGR00464">
    <property type="entry name" value="gltX_bact"/>
    <property type="match status" value="1"/>
</dbReference>
<dbReference type="InterPro" id="IPR014729">
    <property type="entry name" value="Rossmann-like_a/b/a_fold"/>
</dbReference>
<comment type="catalytic activity">
    <reaction evidence="7">
        <text>tRNA(Glu) + L-glutamate + ATP = L-glutamyl-tRNA(Glu) + AMP + diphosphate</text>
        <dbReference type="Rhea" id="RHEA:23540"/>
        <dbReference type="Rhea" id="RHEA-COMP:9663"/>
        <dbReference type="Rhea" id="RHEA-COMP:9680"/>
        <dbReference type="ChEBI" id="CHEBI:29985"/>
        <dbReference type="ChEBI" id="CHEBI:30616"/>
        <dbReference type="ChEBI" id="CHEBI:33019"/>
        <dbReference type="ChEBI" id="CHEBI:78442"/>
        <dbReference type="ChEBI" id="CHEBI:78520"/>
        <dbReference type="ChEBI" id="CHEBI:456215"/>
        <dbReference type="EC" id="6.1.1.17"/>
    </reaction>
</comment>
<dbReference type="GO" id="GO:0008270">
    <property type="term" value="F:zinc ion binding"/>
    <property type="evidence" value="ECO:0007669"/>
    <property type="project" value="InterPro"/>
</dbReference>
<reference evidence="10" key="1">
    <citation type="submission" date="2023-03" db="EMBL/GenBank/DDBJ databases">
        <title>Edaphobacter sp.</title>
        <authorList>
            <person name="Huber K.J."/>
            <person name="Papendorf J."/>
            <person name="Pilke C."/>
            <person name="Bunk B."/>
            <person name="Sproeer C."/>
            <person name="Pester M."/>
        </authorList>
    </citation>
    <scope>NUCLEOTIDE SEQUENCE</scope>
    <source>
        <strain evidence="10">DSM 110680</strain>
    </source>
</reference>
<comment type="caution">
    <text evidence="7">Lacks conserved residue(s) required for the propagation of feature annotation.</text>
</comment>
<dbReference type="AlphaFoldDB" id="A0AAU7DJ50"/>
<dbReference type="Pfam" id="PF00749">
    <property type="entry name" value="tRNA-synt_1c"/>
    <property type="match status" value="1"/>
</dbReference>
<dbReference type="GO" id="GO:0005524">
    <property type="term" value="F:ATP binding"/>
    <property type="evidence" value="ECO:0007669"/>
    <property type="project" value="UniProtKB-UniRule"/>
</dbReference>
<feature type="short sequence motif" description="'HIGH' region" evidence="7">
    <location>
        <begin position="17"/>
        <end position="27"/>
    </location>
</feature>
<comment type="similarity">
    <text evidence="1 7">Belongs to the class-I aminoacyl-tRNA synthetase family. Glutamate--tRNA ligase type 1 subfamily.</text>
</comment>
<dbReference type="InterPro" id="IPR049940">
    <property type="entry name" value="GluQ/Sye"/>
</dbReference>
<evidence type="ECO:0000256" key="6">
    <source>
        <dbReference type="ARBA" id="ARBA00023146"/>
    </source>
</evidence>
<organism evidence="10">
    <name type="scientific">Telmatobacter sp. DSM 110680</name>
    <dbReference type="NCBI Taxonomy" id="3036704"/>
    <lineage>
        <taxon>Bacteria</taxon>
        <taxon>Pseudomonadati</taxon>
        <taxon>Acidobacteriota</taxon>
        <taxon>Terriglobia</taxon>
        <taxon>Terriglobales</taxon>
        <taxon>Acidobacteriaceae</taxon>
        <taxon>Telmatobacter</taxon>
    </lineage>
</organism>
<dbReference type="InterPro" id="IPR045462">
    <property type="entry name" value="aa-tRNA-synth_I_cd-bd"/>
</dbReference>
<dbReference type="PRINTS" id="PR00987">
    <property type="entry name" value="TRNASYNTHGLU"/>
</dbReference>
<evidence type="ECO:0000256" key="3">
    <source>
        <dbReference type="ARBA" id="ARBA00022741"/>
    </source>
</evidence>
<dbReference type="Pfam" id="PF19269">
    <property type="entry name" value="Anticodon_2"/>
    <property type="match status" value="1"/>
</dbReference>
<dbReference type="SUPFAM" id="SSF48163">
    <property type="entry name" value="An anticodon-binding domain of class I aminoacyl-tRNA synthetases"/>
    <property type="match status" value="1"/>
</dbReference>
<dbReference type="PANTHER" id="PTHR43311">
    <property type="entry name" value="GLUTAMATE--TRNA LIGASE"/>
    <property type="match status" value="1"/>
</dbReference>
<protein>
    <recommendedName>
        <fullName evidence="7">Glutamate--tRNA ligase</fullName>
        <ecNumber evidence="7">6.1.1.17</ecNumber>
    </recommendedName>
    <alternativeName>
        <fullName evidence="7">Glutamyl-tRNA synthetase</fullName>
        <shortName evidence="7">GluRS</shortName>
    </alternativeName>
</protein>
<dbReference type="GO" id="GO:0004818">
    <property type="term" value="F:glutamate-tRNA ligase activity"/>
    <property type="evidence" value="ECO:0007669"/>
    <property type="project" value="UniProtKB-UniRule"/>
</dbReference>
<keyword evidence="4 7" id="KW-0067">ATP-binding</keyword>
<sequence>MIVSDMESGTIRVRFAPSPTGLLHVGNARTALINWLYAKQTGGKFIMRVEDTDLDRSKSMYEKQLIEDLVWLGLSWDEGPNESDPGEKGEFGPYRQSKRLEIYSSNTAQLLAEGKAYRCFCTPEELQAEREQAIAQQRPQVYSGKCRKLTKPEVKESLLRGKMYAVRLKIPSQPIRFHDLVRGNLEFAPETIGDPILIRSAHGGTAGASPGIPVYNYVVTVDDALMGITHVIRGDDHIANTPKQVAIYDAFGWKVPEFVHLSAILGPDRERLSKRHGAISMSGFREMGYLPEALVNYLSLLGLSAQDGKTEILSPDQLVKAISVERITTTPSIFDIEKLNELNRHYMKQAPPARLAAACWDYFGGLLPEKEEASDAVLVWFLHVIALFLPSISHLDEIPAKAAFIFHMDPSLARGVPENAAILQAASAQTVLHELANRVRAHAGPITGTDFSKWMNEVKLATGVDGSQLFDPVRIALTGTSSGCDFDKLVPLIEQGADLGLGIPSVKQRLDAFMQG</sequence>